<dbReference type="GO" id="GO:0005096">
    <property type="term" value="F:GTPase activator activity"/>
    <property type="evidence" value="ECO:0007669"/>
    <property type="project" value="UniProtKB-KW"/>
</dbReference>
<dbReference type="eggNOG" id="KOG0703">
    <property type="taxonomic scope" value="Eukaryota"/>
</dbReference>
<dbReference type="FunFam" id="1.10.220.150:FF:000009">
    <property type="entry name" value="stromal membrane-associated protein 1 isoform X1"/>
    <property type="match status" value="1"/>
</dbReference>
<keyword evidence="3 5" id="KW-0863">Zinc-finger</keyword>
<evidence type="ECO:0000256" key="3">
    <source>
        <dbReference type="ARBA" id="ARBA00022771"/>
    </source>
</evidence>
<dbReference type="EMBL" id="GL433842">
    <property type="protein sequence ID" value="EFN56385.1"/>
    <property type="molecule type" value="Genomic_DNA"/>
</dbReference>
<keyword evidence="8" id="KW-1185">Reference proteome</keyword>
<accession>E1ZDB3</accession>
<dbReference type="RefSeq" id="XP_005848487.1">
    <property type="nucleotide sequence ID" value="XM_005848425.1"/>
</dbReference>
<dbReference type="Gene3D" id="1.10.220.150">
    <property type="entry name" value="Arf GTPase activating protein"/>
    <property type="match status" value="1"/>
</dbReference>
<dbReference type="KEGG" id="cvr:CHLNCDRAFT_14705"/>
<protein>
    <recommendedName>
        <fullName evidence="6">Arf-GAP domain-containing protein</fullName>
    </recommendedName>
</protein>
<dbReference type="AlphaFoldDB" id="E1ZDB3"/>
<sequence>NQRYLAALRRLLELPANRACADCGGAGAGSRPTWASINCGVFICMRCAGVHRGMGVHISKVRSCSLDTWLPEQVEFMARTGNALGNAYWEASL</sequence>
<dbReference type="PROSITE" id="PS50115">
    <property type="entry name" value="ARFGAP"/>
    <property type="match status" value="1"/>
</dbReference>
<reference evidence="7 8" key="1">
    <citation type="journal article" date="2010" name="Plant Cell">
        <title>The Chlorella variabilis NC64A genome reveals adaptation to photosymbiosis, coevolution with viruses, and cryptic sex.</title>
        <authorList>
            <person name="Blanc G."/>
            <person name="Duncan G."/>
            <person name="Agarkova I."/>
            <person name="Borodovsky M."/>
            <person name="Gurnon J."/>
            <person name="Kuo A."/>
            <person name="Lindquist E."/>
            <person name="Lucas S."/>
            <person name="Pangilinan J."/>
            <person name="Polle J."/>
            <person name="Salamov A."/>
            <person name="Terry A."/>
            <person name="Yamada T."/>
            <person name="Dunigan D.D."/>
            <person name="Grigoriev I.V."/>
            <person name="Claverie J.M."/>
            <person name="Van Etten J.L."/>
        </authorList>
    </citation>
    <scope>NUCLEOTIDE SEQUENCE [LARGE SCALE GENOMIC DNA]</scope>
    <source>
        <strain evidence="7 8">NC64A</strain>
    </source>
</reference>
<feature type="non-terminal residue" evidence="7">
    <location>
        <position position="93"/>
    </location>
</feature>
<dbReference type="GO" id="GO:0008270">
    <property type="term" value="F:zinc ion binding"/>
    <property type="evidence" value="ECO:0007669"/>
    <property type="project" value="UniProtKB-KW"/>
</dbReference>
<keyword evidence="4" id="KW-0862">Zinc</keyword>
<dbReference type="CDD" id="cd08204">
    <property type="entry name" value="ArfGap"/>
    <property type="match status" value="1"/>
</dbReference>
<dbReference type="InterPro" id="IPR037278">
    <property type="entry name" value="ARFGAP/RecO"/>
</dbReference>
<dbReference type="InterPro" id="IPR038508">
    <property type="entry name" value="ArfGAP_dom_sf"/>
</dbReference>
<dbReference type="OrthoDB" id="983479at2759"/>
<gene>
    <name evidence="7" type="ORF">CHLNCDRAFT_14705</name>
</gene>
<evidence type="ECO:0000313" key="7">
    <source>
        <dbReference type="EMBL" id="EFN56385.1"/>
    </source>
</evidence>
<keyword evidence="1" id="KW-0343">GTPase activation</keyword>
<feature type="domain" description="Arf-GAP" evidence="6">
    <location>
        <begin position="2"/>
        <end position="93"/>
    </location>
</feature>
<dbReference type="SMART" id="SM00105">
    <property type="entry name" value="ArfGap"/>
    <property type="match status" value="1"/>
</dbReference>
<dbReference type="Pfam" id="PF01412">
    <property type="entry name" value="ArfGap"/>
    <property type="match status" value="1"/>
</dbReference>
<evidence type="ECO:0000256" key="4">
    <source>
        <dbReference type="ARBA" id="ARBA00022833"/>
    </source>
</evidence>
<evidence type="ECO:0000313" key="8">
    <source>
        <dbReference type="Proteomes" id="UP000008141"/>
    </source>
</evidence>
<evidence type="ECO:0000259" key="6">
    <source>
        <dbReference type="PROSITE" id="PS50115"/>
    </source>
</evidence>
<evidence type="ECO:0000256" key="1">
    <source>
        <dbReference type="ARBA" id="ARBA00022468"/>
    </source>
</evidence>
<keyword evidence="2" id="KW-0479">Metal-binding</keyword>
<dbReference type="InterPro" id="IPR001164">
    <property type="entry name" value="ArfGAP_dom"/>
</dbReference>
<dbReference type="PANTHER" id="PTHR46419:SF2">
    <property type="entry name" value="ADP-RIBOSYLATION FACTOR GTPASE-ACTIVATING PROTEIN AGD5"/>
    <property type="match status" value="1"/>
</dbReference>
<dbReference type="OMA" id="TWASINC"/>
<organism evidence="8">
    <name type="scientific">Chlorella variabilis</name>
    <name type="common">Green alga</name>
    <dbReference type="NCBI Taxonomy" id="554065"/>
    <lineage>
        <taxon>Eukaryota</taxon>
        <taxon>Viridiplantae</taxon>
        <taxon>Chlorophyta</taxon>
        <taxon>core chlorophytes</taxon>
        <taxon>Trebouxiophyceae</taxon>
        <taxon>Chlorellales</taxon>
        <taxon>Chlorellaceae</taxon>
        <taxon>Chlorella clade</taxon>
        <taxon>Chlorella</taxon>
    </lineage>
</organism>
<dbReference type="PRINTS" id="PR00405">
    <property type="entry name" value="REVINTRACTNG"/>
</dbReference>
<feature type="non-terminal residue" evidence="7">
    <location>
        <position position="1"/>
    </location>
</feature>
<evidence type="ECO:0000256" key="5">
    <source>
        <dbReference type="PROSITE-ProRule" id="PRU00288"/>
    </source>
</evidence>
<dbReference type="STRING" id="554065.E1ZDB3"/>
<dbReference type="PANTHER" id="PTHR46419">
    <property type="entry name" value="ADP-RIBOSYLATION FACTOR GTPASE-ACTIVATING PROTEIN AGD5"/>
    <property type="match status" value="1"/>
</dbReference>
<name>E1ZDB3_CHLVA</name>
<dbReference type="GeneID" id="17355625"/>
<dbReference type="SUPFAM" id="SSF57863">
    <property type="entry name" value="ArfGap/RecO-like zinc finger"/>
    <property type="match status" value="1"/>
</dbReference>
<dbReference type="InParanoid" id="E1ZDB3"/>
<evidence type="ECO:0000256" key="2">
    <source>
        <dbReference type="ARBA" id="ARBA00022723"/>
    </source>
</evidence>
<dbReference type="InterPro" id="IPR044520">
    <property type="entry name" value="ARF_GAP_AGD5/15"/>
</dbReference>
<proteinExistence type="predicted"/>
<dbReference type="Proteomes" id="UP000008141">
    <property type="component" value="Unassembled WGS sequence"/>
</dbReference>